<reference evidence="2 3" key="1">
    <citation type="journal article" date="1998" name="Science">
        <title>Genome sequence of the nematode C. elegans: a platform for investigating biology.</title>
        <authorList>
            <consortium name="The C. elegans sequencing consortium"/>
            <person name="Sulson J.E."/>
            <person name="Waterston R."/>
        </authorList>
    </citation>
    <scope>NUCLEOTIDE SEQUENCE [LARGE SCALE GENOMIC DNA]</scope>
    <source>
        <strain evidence="2 3">Bristol N2</strain>
    </source>
</reference>
<dbReference type="AlphaFoldDB" id="A0A679L8Y5"/>
<proteinExistence type="predicted"/>
<accession>A0A679L8Y5</accession>
<evidence type="ECO:0000313" key="2">
    <source>
        <dbReference type="EMBL" id="CAA9991450.1"/>
    </source>
</evidence>
<dbReference type="Proteomes" id="UP000001940">
    <property type="component" value="Chromosome III"/>
</dbReference>
<feature type="signal peptide" evidence="1">
    <location>
        <begin position="1"/>
        <end position="21"/>
    </location>
</feature>
<feature type="chain" id="PRO_5025398476" evidence="1">
    <location>
        <begin position="22"/>
        <end position="77"/>
    </location>
</feature>
<sequence>MTQKLIFSCLFLVILLEIVKAHPHPIGFYSKNNPINKPFRCADNAINSTNCEEILINNSIPSSNLFSMLLLFSLIWV</sequence>
<keyword evidence="3" id="KW-1185">Reference proteome</keyword>
<evidence type="ECO:0000313" key="3">
    <source>
        <dbReference type="Proteomes" id="UP000001940"/>
    </source>
</evidence>
<protein>
    <submittedName>
        <fullName evidence="2">Uncharacterized protein</fullName>
    </submittedName>
</protein>
<dbReference type="EMBL" id="BX284603">
    <property type="protein sequence ID" value="CAA9991450.1"/>
    <property type="molecule type" value="Genomic_DNA"/>
</dbReference>
<keyword evidence="1" id="KW-0732">Signal</keyword>
<evidence type="ECO:0000313" key="4">
    <source>
        <dbReference type="WormBase" id="Y54F10BM.21"/>
    </source>
</evidence>
<gene>
    <name evidence="2" type="ORF">CELE_Y54F10BM.21</name>
    <name evidence="2 4" type="ORF">Y54F10BM.21</name>
</gene>
<dbReference type="InParanoid" id="A0A679L8Y5"/>
<dbReference type="AGR" id="WB:WBGene00306012"/>
<evidence type="ECO:0000256" key="1">
    <source>
        <dbReference type="SAM" id="SignalP"/>
    </source>
</evidence>
<dbReference type="WormBase" id="Y54F10BM.21">
    <property type="protein sequence ID" value="CE54164"/>
    <property type="gene ID" value="WBGene00306012"/>
</dbReference>
<organism evidence="2 3">
    <name type="scientific">Caenorhabditis elegans</name>
    <dbReference type="NCBI Taxonomy" id="6239"/>
    <lineage>
        <taxon>Eukaryota</taxon>
        <taxon>Metazoa</taxon>
        <taxon>Ecdysozoa</taxon>
        <taxon>Nematoda</taxon>
        <taxon>Chromadorea</taxon>
        <taxon>Rhabditida</taxon>
        <taxon>Rhabditina</taxon>
        <taxon>Rhabditomorpha</taxon>
        <taxon>Rhabditoidea</taxon>
        <taxon>Rhabditidae</taxon>
        <taxon>Peloderinae</taxon>
        <taxon>Caenorhabditis</taxon>
    </lineage>
</organism>
<name>A0A679L8Y5_CAEEL</name>